<comment type="subcellular location">
    <subcellularLocation>
        <location evidence="1">Cell membrane</location>
        <topology evidence="1">Multi-pass membrane protein</topology>
    </subcellularLocation>
</comment>
<dbReference type="RefSeq" id="WP_283257855.1">
    <property type="nucleotide sequence ID" value="NZ_JAMCCK010000114.1"/>
</dbReference>
<dbReference type="Proteomes" id="UP001202052">
    <property type="component" value="Unassembled WGS sequence"/>
</dbReference>
<protein>
    <submittedName>
        <fullName evidence="9">Purine permease</fullName>
    </submittedName>
</protein>
<evidence type="ECO:0000313" key="9">
    <source>
        <dbReference type="EMBL" id="MCL3999004.1"/>
    </source>
</evidence>
<evidence type="ECO:0000256" key="4">
    <source>
        <dbReference type="ARBA" id="ARBA00022475"/>
    </source>
</evidence>
<feature type="non-terminal residue" evidence="9">
    <location>
        <position position="1"/>
    </location>
</feature>
<dbReference type="InterPro" id="IPR006043">
    <property type="entry name" value="NCS2"/>
</dbReference>
<feature type="transmembrane region" description="Helical" evidence="8">
    <location>
        <begin position="37"/>
        <end position="57"/>
    </location>
</feature>
<dbReference type="PANTHER" id="PTHR42810:SF4">
    <property type="entry name" value="URIC ACID TRANSPORTER UACT"/>
    <property type="match status" value="1"/>
</dbReference>
<comment type="similarity">
    <text evidence="2">Belongs to the nucleobase:cation symporter-2 (NCS2) (TC 2.A.40) family.</text>
</comment>
<dbReference type="InterPro" id="IPR006042">
    <property type="entry name" value="Xan_ur_permease"/>
</dbReference>
<evidence type="ECO:0000256" key="7">
    <source>
        <dbReference type="ARBA" id="ARBA00023136"/>
    </source>
</evidence>
<keyword evidence="7 8" id="KW-0472">Membrane</keyword>
<gene>
    <name evidence="9" type="ORF">M4438_36890</name>
</gene>
<accession>A0ABT0P5J3</accession>
<evidence type="ECO:0000313" key="10">
    <source>
        <dbReference type="Proteomes" id="UP001202052"/>
    </source>
</evidence>
<keyword evidence="3" id="KW-0813">Transport</keyword>
<keyword evidence="4" id="KW-1003">Cell membrane</keyword>
<reference evidence="9 10" key="1">
    <citation type="submission" date="2022-05" db="EMBL/GenBank/DDBJ databases">
        <title>Genome Resource of Streptomyces lavenduligriseus GA1-1, a Strain with Broad-Spectrum Antifungal Activity against Phytopathogenic Fungi.</title>
        <authorList>
            <person name="Qi D."/>
        </authorList>
    </citation>
    <scope>NUCLEOTIDE SEQUENCE [LARGE SCALE GENOMIC DNA]</scope>
    <source>
        <strain evidence="9 10">GA1-1</strain>
    </source>
</reference>
<keyword evidence="6 8" id="KW-1133">Transmembrane helix</keyword>
<keyword evidence="10" id="KW-1185">Reference proteome</keyword>
<comment type="caution">
    <text evidence="9">The sequence shown here is derived from an EMBL/GenBank/DDBJ whole genome shotgun (WGS) entry which is preliminary data.</text>
</comment>
<dbReference type="PANTHER" id="PTHR42810">
    <property type="entry name" value="PURINE PERMEASE C1399.01C-RELATED"/>
    <property type="match status" value="1"/>
</dbReference>
<evidence type="ECO:0000256" key="1">
    <source>
        <dbReference type="ARBA" id="ARBA00004651"/>
    </source>
</evidence>
<dbReference type="PROSITE" id="PS01116">
    <property type="entry name" value="XANTH_URACIL_PERMASE"/>
    <property type="match status" value="1"/>
</dbReference>
<dbReference type="Pfam" id="PF00860">
    <property type="entry name" value="Xan_ur_permease"/>
    <property type="match status" value="1"/>
</dbReference>
<evidence type="ECO:0000256" key="3">
    <source>
        <dbReference type="ARBA" id="ARBA00022448"/>
    </source>
</evidence>
<keyword evidence="5 8" id="KW-0812">Transmembrane</keyword>
<evidence type="ECO:0000256" key="8">
    <source>
        <dbReference type="SAM" id="Phobius"/>
    </source>
</evidence>
<evidence type="ECO:0000256" key="5">
    <source>
        <dbReference type="ARBA" id="ARBA00022692"/>
    </source>
</evidence>
<organism evidence="9 10">
    <name type="scientific">Streptomyces lavenduligriseus</name>
    <dbReference type="NCBI Taxonomy" id="67315"/>
    <lineage>
        <taxon>Bacteria</taxon>
        <taxon>Bacillati</taxon>
        <taxon>Actinomycetota</taxon>
        <taxon>Actinomycetes</taxon>
        <taxon>Kitasatosporales</taxon>
        <taxon>Streptomycetaceae</taxon>
        <taxon>Streptomyces</taxon>
    </lineage>
</organism>
<evidence type="ECO:0000256" key="2">
    <source>
        <dbReference type="ARBA" id="ARBA00008821"/>
    </source>
</evidence>
<sequence>VTRVRSRHVAALAGALMVVLAFVPVLGAAVAAVPGPVLGGVSLVMFGTVGAVGLRILARADLTEPRNLLTVALAFALGMIPLGAPDFYAPLPAYLRTVLDSGIAVTGIVAFLLHLLFSHTGAARHRKESAR</sequence>
<evidence type="ECO:0000256" key="6">
    <source>
        <dbReference type="ARBA" id="ARBA00022989"/>
    </source>
</evidence>
<name>A0ABT0P5J3_9ACTN</name>
<dbReference type="EMBL" id="JAMCCK010000114">
    <property type="protein sequence ID" value="MCL3999004.1"/>
    <property type="molecule type" value="Genomic_DNA"/>
</dbReference>
<proteinExistence type="inferred from homology"/>
<feature type="transmembrane region" description="Helical" evidence="8">
    <location>
        <begin position="94"/>
        <end position="117"/>
    </location>
</feature>
<feature type="transmembrane region" description="Helical" evidence="8">
    <location>
        <begin position="69"/>
        <end position="88"/>
    </location>
</feature>